<dbReference type="EMBL" id="JAQJAN010000019">
    <property type="protein sequence ID" value="KAJ5709336.1"/>
    <property type="molecule type" value="Genomic_DNA"/>
</dbReference>
<comment type="caution">
    <text evidence="3">The sequence shown here is derived from an EMBL/GenBank/DDBJ whole genome shotgun (WGS) entry which is preliminary data.</text>
</comment>
<reference evidence="3" key="2">
    <citation type="submission" date="2023-01" db="EMBL/GenBank/DDBJ databases">
        <authorList>
            <person name="Petersen C."/>
        </authorList>
    </citation>
    <scope>NUCLEOTIDE SEQUENCE</scope>
    <source>
        <strain evidence="3">IBT 17514</strain>
    </source>
</reference>
<feature type="compositionally biased region" description="Acidic residues" evidence="1">
    <location>
        <begin position="363"/>
        <end position="380"/>
    </location>
</feature>
<gene>
    <name evidence="3" type="ORF">N7493_010670</name>
</gene>
<protein>
    <recommendedName>
        <fullName evidence="2">Inner kinetochore subunit AME1 domain-containing protein</fullName>
    </recommendedName>
</protein>
<feature type="compositionally biased region" description="Basic residues" evidence="1">
    <location>
        <begin position="345"/>
        <end position="356"/>
    </location>
</feature>
<feature type="region of interest" description="Disordered" evidence="1">
    <location>
        <begin position="543"/>
        <end position="572"/>
    </location>
</feature>
<feature type="compositionally biased region" description="Low complexity" evidence="1">
    <location>
        <begin position="469"/>
        <end position="479"/>
    </location>
</feature>
<feature type="compositionally biased region" description="Acidic residues" evidence="1">
    <location>
        <begin position="548"/>
        <end position="557"/>
    </location>
</feature>
<sequence>MASTREERLQMRQRGAGTRKIQQVDFGFSFGGPAAGPSDSAPLSLFPEPAKSQADSAPIAPTPARQLSQPTSPTGSQPQRTPGSARNSLPPRASTYDLPSDDSNRAPRSNKRRKISTLWTIHTQLHGINAQSTHEQPRSTPQPSRPDPIPKVNNTNPRKSRSPKEPLRETQLIVESKDPRRKTRSPQAGKSRENKKAPESQSTSPSTTGERQRQAKTSPARPVSTNGSEASQPEETSAPRKSPKAQEAQPDTTNKTEALAQKQSKVTKKGQGRKGSSGDDDSAPPQTEGTSPEAKVQQKPSKAKSKGLAKAPAARKADAESPTGPGPENRQPEISSSETGQGSSKPRRRKPGKGKNKAIPDPATEEEPAVEAVLEPEEEPQTSKARGKSSKKGKERAGPKPSAREELPEPQPEPQADPEPEPAPVPSKSRRKAGKKDKRRAETDVEPEPTEEPTSAERPPSAEPEEPQEPGAEAESSRSNKSRGGKRGTKGKRAAPEPSTEEQPEKEPSRTKTRRQGPREPRGETVPVTVHRLVNHEALGAMGMSLDSGDEDEDSPDDLPAHLQTKLPNRGGVNPADVLSQICRETLEKTLIALNTGIENETNAQRRAEWTRKRKAVEAFGSELDGRLLDLSEMLDSNFVLGVQLRQAKRDMLGLRSHLYKIRQEREAISLQMDEVRGKHMAEEAAKTSRTTINNSLHSLELALDRSQYRDSPSTDPSAADLEFMLRTVADDVSCRAPGAHGGLLDQIRAFNTQLENTARRLEGQ</sequence>
<evidence type="ECO:0000259" key="2">
    <source>
        <dbReference type="Pfam" id="PF20994"/>
    </source>
</evidence>
<keyword evidence="4" id="KW-1185">Reference proteome</keyword>
<feature type="compositionally biased region" description="Polar residues" evidence="1">
    <location>
        <begin position="249"/>
        <end position="264"/>
    </location>
</feature>
<dbReference type="AlphaFoldDB" id="A0AAD6HD92"/>
<evidence type="ECO:0000313" key="4">
    <source>
        <dbReference type="Proteomes" id="UP001215712"/>
    </source>
</evidence>
<feature type="compositionally biased region" description="Polar residues" evidence="1">
    <location>
        <begin position="332"/>
        <end position="341"/>
    </location>
</feature>
<organism evidence="3 4">
    <name type="scientific">Penicillium malachiteum</name>
    <dbReference type="NCBI Taxonomy" id="1324776"/>
    <lineage>
        <taxon>Eukaryota</taxon>
        <taxon>Fungi</taxon>
        <taxon>Dikarya</taxon>
        <taxon>Ascomycota</taxon>
        <taxon>Pezizomycotina</taxon>
        <taxon>Eurotiomycetes</taxon>
        <taxon>Eurotiomycetidae</taxon>
        <taxon>Eurotiales</taxon>
        <taxon>Aspergillaceae</taxon>
        <taxon>Penicillium</taxon>
    </lineage>
</organism>
<name>A0AAD6HD92_9EURO</name>
<dbReference type="Pfam" id="PF20994">
    <property type="entry name" value="CENPU"/>
    <property type="match status" value="1"/>
</dbReference>
<accession>A0AAD6HD92</accession>
<feature type="compositionally biased region" description="Basic and acidic residues" evidence="1">
    <location>
        <begin position="395"/>
        <end position="407"/>
    </location>
</feature>
<evidence type="ECO:0000256" key="1">
    <source>
        <dbReference type="SAM" id="MobiDB-lite"/>
    </source>
</evidence>
<feature type="region of interest" description="Disordered" evidence="1">
    <location>
        <begin position="1"/>
        <end position="530"/>
    </location>
</feature>
<feature type="compositionally biased region" description="Basic residues" evidence="1">
    <location>
        <begin position="428"/>
        <end position="438"/>
    </location>
</feature>
<reference evidence="3" key="1">
    <citation type="journal article" date="2023" name="IMA Fungus">
        <title>Comparative genomic study of the Penicillium genus elucidates a diverse pangenome and 15 lateral gene transfer events.</title>
        <authorList>
            <person name="Petersen C."/>
            <person name="Sorensen T."/>
            <person name="Nielsen M.R."/>
            <person name="Sondergaard T.E."/>
            <person name="Sorensen J.L."/>
            <person name="Fitzpatrick D.A."/>
            <person name="Frisvad J.C."/>
            <person name="Nielsen K.L."/>
        </authorList>
    </citation>
    <scope>NUCLEOTIDE SEQUENCE</scope>
    <source>
        <strain evidence="3">IBT 17514</strain>
    </source>
</reference>
<proteinExistence type="predicted"/>
<feature type="compositionally biased region" description="Basic and acidic residues" evidence="1">
    <location>
        <begin position="1"/>
        <end position="10"/>
    </location>
</feature>
<feature type="compositionally biased region" description="Polar residues" evidence="1">
    <location>
        <begin position="129"/>
        <end position="142"/>
    </location>
</feature>
<dbReference type="InterPro" id="IPR048743">
    <property type="entry name" value="AME1"/>
</dbReference>
<evidence type="ECO:0000313" key="3">
    <source>
        <dbReference type="EMBL" id="KAJ5709336.1"/>
    </source>
</evidence>
<feature type="compositionally biased region" description="Pro residues" evidence="1">
    <location>
        <begin position="409"/>
        <end position="425"/>
    </location>
</feature>
<feature type="compositionally biased region" description="Basic residues" evidence="1">
    <location>
        <begin position="385"/>
        <end position="394"/>
    </location>
</feature>
<feature type="compositionally biased region" description="Basic residues" evidence="1">
    <location>
        <begin position="480"/>
        <end position="493"/>
    </location>
</feature>
<feature type="domain" description="Inner kinetochore subunit AME1" evidence="2">
    <location>
        <begin position="522"/>
        <end position="757"/>
    </location>
</feature>
<dbReference type="Proteomes" id="UP001215712">
    <property type="component" value="Unassembled WGS sequence"/>
</dbReference>
<feature type="compositionally biased region" description="Polar residues" evidence="1">
    <location>
        <begin position="199"/>
        <end position="209"/>
    </location>
</feature>
<feature type="compositionally biased region" description="Polar residues" evidence="1">
    <location>
        <begin position="65"/>
        <end position="87"/>
    </location>
</feature>
<feature type="compositionally biased region" description="Polar residues" evidence="1">
    <location>
        <begin position="223"/>
        <end position="235"/>
    </location>
</feature>